<keyword evidence="1" id="KW-0677">Repeat</keyword>
<dbReference type="InterPro" id="IPR051465">
    <property type="entry name" value="Cell_Envelope_Struct_Comp"/>
</dbReference>
<dbReference type="Pfam" id="PF18914">
    <property type="entry name" value="DUF5666"/>
    <property type="match status" value="1"/>
</dbReference>
<dbReference type="InterPro" id="IPR043724">
    <property type="entry name" value="DUF5666"/>
</dbReference>
<feature type="domain" description="SLH" evidence="3">
    <location>
        <begin position="41"/>
        <end position="104"/>
    </location>
</feature>
<evidence type="ECO:0000313" key="5">
    <source>
        <dbReference type="Proteomes" id="UP000579281"/>
    </source>
</evidence>
<feature type="signal peptide" evidence="2">
    <location>
        <begin position="1"/>
        <end position="23"/>
    </location>
</feature>
<dbReference type="Proteomes" id="UP000579281">
    <property type="component" value="Unassembled WGS sequence"/>
</dbReference>
<gene>
    <name evidence="4" type="ORF">HNQ80_002870</name>
</gene>
<dbReference type="PANTHER" id="PTHR43308">
    <property type="entry name" value="OUTER MEMBRANE PROTEIN ALPHA-RELATED"/>
    <property type="match status" value="1"/>
</dbReference>
<name>A0A841KT44_9FIRM</name>
<evidence type="ECO:0000256" key="2">
    <source>
        <dbReference type="SAM" id="SignalP"/>
    </source>
</evidence>
<dbReference type="AlphaFoldDB" id="A0A841KT44"/>
<dbReference type="Pfam" id="PF00395">
    <property type="entry name" value="SLH"/>
    <property type="match status" value="2"/>
</dbReference>
<dbReference type="EMBL" id="JACHEN010000017">
    <property type="protein sequence ID" value="MBB6216766.1"/>
    <property type="molecule type" value="Genomic_DNA"/>
</dbReference>
<dbReference type="PROSITE" id="PS51272">
    <property type="entry name" value="SLH"/>
    <property type="match status" value="3"/>
</dbReference>
<feature type="domain" description="SLH" evidence="3">
    <location>
        <begin position="177"/>
        <end position="240"/>
    </location>
</feature>
<keyword evidence="5" id="KW-1185">Reference proteome</keyword>
<reference evidence="4 5" key="1">
    <citation type="submission" date="2020-08" db="EMBL/GenBank/DDBJ databases">
        <title>Genomic Encyclopedia of Type Strains, Phase IV (KMG-IV): sequencing the most valuable type-strain genomes for metagenomic binning, comparative biology and taxonomic classification.</title>
        <authorList>
            <person name="Goeker M."/>
        </authorList>
    </citation>
    <scope>NUCLEOTIDE SEQUENCE [LARGE SCALE GENOMIC DNA]</scope>
    <source>
        <strain evidence="4 5">DSM 103526</strain>
    </source>
</reference>
<keyword evidence="2" id="KW-0732">Signal</keyword>
<comment type="caution">
    <text evidence="4">The sequence shown here is derived from an EMBL/GenBank/DDBJ whole genome shotgun (WGS) entry which is preliminary data.</text>
</comment>
<sequence>MKKIMSLMLITILLMSAAIPSYAAGFTPPGLAKKGGLPPGIAKKFKDLDGFEWAQEAIERLAEKGILSGVGEEKFAPSSNVTKIEALAMIIRGLDWDDEADLSLELIQKGKIKDKVKDQLQDWTKGYIEVAIQRGLISEADVTKQSFTTPATRQEVAMYIIRAMGLEAKAKKYTKDDLSFDDKNAVKSDAAGYVYLIAQEGIMKGYPDGTFRPNQPVKRAEMASLVATLNDKIDDDDDEDVERVSGKLIWFNAEKIYIEKSGKVESYALDDDVKVYIDGKQKTLDDLRLDKTITLKVEEKLVKEIRWNTEVVVIEDSFKGSITDIDRTDKEVVVKNDSKEKLFKVENNTVIKIDGRTKNFSDLSIGMKVELKIIDGKVDSISAQTNTETFKGTIKQIYASTEKLKIQVGSQERIIQVDDETDIELNGNNVAFKHLAVGMKVEVAIENGEVLQVYAKSVEEEFSGVIAGINSTRKELKLKVGSTERTIQLDSGTDIEVDGKDAGFDKLVLNMKVEVRIENGKVVELSAKSVTNEYTGTLIEKVVGTQNKLTIKVGSQYKTYVVAKDAEILDDDGDEIDFSELKVGSEIEIQVENNIIVEIEVED</sequence>
<dbReference type="PANTHER" id="PTHR43308:SF5">
    <property type="entry name" value="S-LAYER PROTEIN _ PEPTIDOGLYCAN ENDO-BETA-N-ACETYLGLUCOSAMINIDASE"/>
    <property type="match status" value="1"/>
</dbReference>
<dbReference type="RefSeq" id="WP_184311290.1">
    <property type="nucleotide sequence ID" value="NZ_JACHEN010000017.1"/>
</dbReference>
<feature type="chain" id="PRO_5032591187" description="SLH domain-containing protein" evidence="2">
    <location>
        <begin position="24"/>
        <end position="603"/>
    </location>
</feature>
<protein>
    <recommendedName>
        <fullName evidence="3">SLH domain-containing protein</fullName>
    </recommendedName>
</protein>
<proteinExistence type="predicted"/>
<feature type="domain" description="SLH" evidence="3">
    <location>
        <begin position="111"/>
        <end position="174"/>
    </location>
</feature>
<evidence type="ECO:0000259" key="3">
    <source>
        <dbReference type="PROSITE" id="PS51272"/>
    </source>
</evidence>
<evidence type="ECO:0000313" key="4">
    <source>
        <dbReference type="EMBL" id="MBB6216766.1"/>
    </source>
</evidence>
<evidence type="ECO:0000256" key="1">
    <source>
        <dbReference type="ARBA" id="ARBA00022737"/>
    </source>
</evidence>
<accession>A0A841KT44</accession>
<organism evidence="4 5">
    <name type="scientific">Anaerosolibacter carboniphilus</name>
    <dbReference type="NCBI Taxonomy" id="1417629"/>
    <lineage>
        <taxon>Bacteria</taxon>
        <taxon>Bacillati</taxon>
        <taxon>Bacillota</taxon>
        <taxon>Clostridia</taxon>
        <taxon>Peptostreptococcales</taxon>
        <taxon>Thermotaleaceae</taxon>
        <taxon>Anaerosolibacter</taxon>
    </lineage>
</organism>
<dbReference type="InterPro" id="IPR001119">
    <property type="entry name" value="SLH_dom"/>
</dbReference>